<protein>
    <submittedName>
        <fullName evidence="3">Glycosyltransferase family 4 protein</fullName>
    </submittedName>
</protein>
<dbReference type="GO" id="GO:0016757">
    <property type="term" value="F:glycosyltransferase activity"/>
    <property type="evidence" value="ECO:0007669"/>
    <property type="project" value="InterPro"/>
</dbReference>
<dbReference type="Pfam" id="PF00534">
    <property type="entry name" value="Glycos_transf_1"/>
    <property type="match status" value="1"/>
</dbReference>
<evidence type="ECO:0000313" key="4">
    <source>
        <dbReference type="Proteomes" id="UP000783287"/>
    </source>
</evidence>
<dbReference type="Pfam" id="PF13439">
    <property type="entry name" value="Glyco_transf_4"/>
    <property type="match status" value="1"/>
</dbReference>
<dbReference type="PANTHER" id="PTHR45947">
    <property type="entry name" value="SULFOQUINOVOSYL TRANSFERASE SQD2"/>
    <property type="match status" value="1"/>
</dbReference>
<sequence>MKIGIVFDDTLDSPDGVQQYIKTLARWLIKQGHDVKFLVGESYDDSEFPNRVISLSKNFRIKGNDNTMTMPYFPYVNKIRKTLEKEKFDILHVQMPYSPTLAQIVIALADVPRIGTFHSFAGNMGTTVSFNFVSVLQRDSLDSFSHVLTVSTAAKKVAKEDFGIDSEVLPNMIDLGAFKKGKVIKKYDDGKVNIFFLGRLVERKGAIHLLKAYNKLSKRIDPNTVRLIIGGKGHLKSKLVDYVKKNKLKNVVFEGYIDEEQKADYYATCDLAVFPSTGGESFGIVLIEAMAAGKAVIGGDNDGYKTVLKNTGSLLVIDPKDTLLFSQKLEALVLNPQLRELFAKWGPEEVKKYSVDVVGKRLLEIYDDAIHTHVSKQNKSKLVSVTTMPLRFSYNVVKGTVNLIGRLFGRSLKHSD</sequence>
<dbReference type="PANTHER" id="PTHR45947:SF3">
    <property type="entry name" value="SULFOQUINOVOSYL TRANSFERASE SQD2"/>
    <property type="match status" value="1"/>
</dbReference>
<feature type="domain" description="Glycosyltransferase subfamily 4-like N-terminal" evidence="2">
    <location>
        <begin position="15"/>
        <end position="175"/>
    </location>
</feature>
<dbReference type="CDD" id="cd03801">
    <property type="entry name" value="GT4_PimA-like"/>
    <property type="match status" value="1"/>
</dbReference>
<dbReference type="InterPro" id="IPR050194">
    <property type="entry name" value="Glycosyltransferase_grp1"/>
</dbReference>
<accession>A0A955RIJ4</accession>
<proteinExistence type="predicted"/>
<dbReference type="InterPro" id="IPR028098">
    <property type="entry name" value="Glyco_trans_4-like_N"/>
</dbReference>
<dbReference type="Proteomes" id="UP000783287">
    <property type="component" value="Unassembled WGS sequence"/>
</dbReference>
<evidence type="ECO:0000259" key="2">
    <source>
        <dbReference type="Pfam" id="PF13439"/>
    </source>
</evidence>
<reference evidence="3" key="1">
    <citation type="submission" date="2020-04" db="EMBL/GenBank/DDBJ databases">
        <authorList>
            <person name="Zhang T."/>
        </authorList>
    </citation>
    <scope>NUCLEOTIDE SEQUENCE</scope>
    <source>
        <strain evidence="3">HKST-UBA14</strain>
    </source>
</reference>
<evidence type="ECO:0000313" key="3">
    <source>
        <dbReference type="EMBL" id="MCA9382783.1"/>
    </source>
</evidence>
<dbReference type="AlphaFoldDB" id="A0A955RIJ4"/>
<evidence type="ECO:0000259" key="1">
    <source>
        <dbReference type="Pfam" id="PF00534"/>
    </source>
</evidence>
<organism evidence="3 4">
    <name type="scientific">Candidatus Dojkabacteria bacterium</name>
    <dbReference type="NCBI Taxonomy" id="2099670"/>
    <lineage>
        <taxon>Bacteria</taxon>
        <taxon>Candidatus Dojkabacteria</taxon>
    </lineage>
</organism>
<comment type="caution">
    <text evidence="3">The sequence shown here is derived from an EMBL/GenBank/DDBJ whole genome shotgun (WGS) entry which is preliminary data.</text>
</comment>
<feature type="domain" description="Glycosyl transferase family 1" evidence="1">
    <location>
        <begin position="188"/>
        <end position="344"/>
    </location>
</feature>
<name>A0A955RIJ4_9BACT</name>
<dbReference type="EMBL" id="JAGQLK010000004">
    <property type="protein sequence ID" value="MCA9382783.1"/>
    <property type="molecule type" value="Genomic_DNA"/>
</dbReference>
<gene>
    <name evidence="3" type="ORF">KC909_00290</name>
</gene>
<dbReference type="InterPro" id="IPR001296">
    <property type="entry name" value="Glyco_trans_1"/>
</dbReference>
<dbReference type="Gene3D" id="3.40.50.2000">
    <property type="entry name" value="Glycogen Phosphorylase B"/>
    <property type="match status" value="2"/>
</dbReference>
<dbReference type="SUPFAM" id="SSF53756">
    <property type="entry name" value="UDP-Glycosyltransferase/glycogen phosphorylase"/>
    <property type="match status" value="1"/>
</dbReference>
<reference evidence="3" key="2">
    <citation type="journal article" date="2021" name="Microbiome">
        <title>Successional dynamics and alternative stable states in a saline activated sludge microbial community over 9 years.</title>
        <authorList>
            <person name="Wang Y."/>
            <person name="Ye J."/>
            <person name="Ju F."/>
            <person name="Liu L."/>
            <person name="Boyd J.A."/>
            <person name="Deng Y."/>
            <person name="Parks D.H."/>
            <person name="Jiang X."/>
            <person name="Yin X."/>
            <person name="Woodcroft B.J."/>
            <person name="Tyson G.W."/>
            <person name="Hugenholtz P."/>
            <person name="Polz M.F."/>
            <person name="Zhang T."/>
        </authorList>
    </citation>
    <scope>NUCLEOTIDE SEQUENCE</scope>
    <source>
        <strain evidence="3">HKST-UBA14</strain>
    </source>
</reference>